<proteinExistence type="predicted"/>
<protein>
    <submittedName>
        <fullName evidence="1">Uncharacterized protein</fullName>
    </submittedName>
</protein>
<sequence>MSDTNSILLSLLILATAMMTMKTVVDVPLQARLPITLQHWPMR</sequence>
<accession>A0ABT8T410</accession>
<evidence type="ECO:0000313" key="1">
    <source>
        <dbReference type="EMBL" id="MDO1584888.1"/>
    </source>
</evidence>
<evidence type="ECO:0000313" key="2">
    <source>
        <dbReference type="Proteomes" id="UP001169006"/>
    </source>
</evidence>
<dbReference type="EMBL" id="JAUKWQ010000011">
    <property type="protein sequence ID" value="MDO1584888.1"/>
    <property type="molecule type" value="Genomic_DNA"/>
</dbReference>
<dbReference type="RefSeq" id="WP_302079152.1">
    <property type="nucleotide sequence ID" value="NZ_JAUKWQ010000011.1"/>
</dbReference>
<organism evidence="1 2">
    <name type="scientific">Rhizobium oryzicola</name>
    <dbReference type="NCBI Taxonomy" id="1232668"/>
    <lineage>
        <taxon>Bacteria</taxon>
        <taxon>Pseudomonadati</taxon>
        <taxon>Pseudomonadota</taxon>
        <taxon>Alphaproteobacteria</taxon>
        <taxon>Hyphomicrobiales</taxon>
        <taxon>Rhizobiaceae</taxon>
        <taxon>Rhizobium/Agrobacterium group</taxon>
        <taxon>Rhizobium</taxon>
    </lineage>
</organism>
<reference evidence="1" key="1">
    <citation type="journal article" date="2015" name="Int. J. Syst. Evol. Microbiol.">
        <title>Rhizobium oryzicola sp. nov., potential plant-growth-promoting endophytic bacteria isolated from rice roots.</title>
        <authorList>
            <person name="Zhang X.X."/>
            <person name="Gao J.S."/>
            <person name="Cao Y.H."/>
            <person name="Sheirdil R.A."/>
            <person name="Wang X.C."/>
            <person name="Zhang L."/>
        </authorList>
    </citation>
    <scope>NUCLEOTIDE SEQUENCE</scope>
    <source>
        <strain evidence="1">05753</strain>
    </source>
</reference>
<reference evidence="1" key="2">
    <citation type="submission" date="2023-07" db="EMBL/GenBank/DDBJ databases">
        <authorList>
            <person name="Sun H."/>
        </authorList>
    </citation>
    <scope>NUCLEOTIDE SEQUENCE</scope>
    <source>
        <strain evidence="1">05753</strain>
    </source>
</reference>
<keyword evidence="2" id="KW-1185">Reference proteome</keyword>
<name>A0ABT8T410_9HYPH</name>
<gene>
    <name evidence="1" type="ORF">Q2T52_22600</name>
</gene>
<dbReference type="Proteomes" id="UP001169006">
    <property type="component" value="Unassembled WGS sequence"/>
</dbReference>
<comment type="caution">
    <text evidence="1">The sequence shown here is derived from an EMBL/GenBank/DDBJ whole genome shotgun (WGS) entry which is preliminary data.</text>
</comment>